<sequence>MLNLCVYRLVDCATQQCYLGNYLIFEFNKSIYLTVMNYKIPLQGCEIAKKSQRDSRARSLRNVCGCLLNTLEFYTKKIGIILHLHLLRK</sequence>
<accession>A0A0B2REU1</accession>
<name>A0A0B2REU1_GLYSO</name>
<organism evidence="1">
    <name type="scientific">Glycine soja</name>
    <name type="common">Wild soybean</name>
    <dbReference type="NCBI Taxonomy" id="3848"/>
    <lineage>
        <taxon>Eukaryota</taxon>
        <taxon>Viridiplantae</taxon>
        <taxon>Streptophyta</taxon>
        <taxon>Embryophyta</taxon>
        <taxon>Tracheophyta</taxon>
        <taxon>Spermatophyta</taxon>
        <taxon>Magnoliopsida</taxon>
        <taxon>eudicotyledons</taxon>
        <taxon>Gunneridae</taxon>
        <taxon>Pentapetalae</taxon>
        <taxon>rosids</taxon>
        <taxon>fabids</taxon>
        <taxon>Fabales</taxon>
        <taxon>Fabaceae</taxon>
        <taxon>Papilionoideae</taxon>
        <taxon>50 kb inversion clade</taxon>
        <taxon>NPAAA clade</taxon>
        <taxon>indigoferoid/millettioid clade</taxon>
        <taxon>Phaseoleae</taxon>
        <taxon>Glycine</taxon>
        <taxon>Glycine subgen. Soja</taxon>
    </lineage>
</organism>
<evidence type="ECO:0000313" key="1">
    <source>
        <dbReference type="EMBL" id="KHN31830.1"/>
    </source>
</evidence>
<evidence type="ECO:0000313" key="2">
    <source>
        <dbReference type="EMBL" id="RZC16723.1"/>
    </source>
</evidence>
<protein>
    <submittedName>
        <fullName evidence="1">Uncharacterized protein</fullName>
    </submittedName>
</protein>
<dbReference type="AlphaFoldDB" id="A0A0B2REU1"/>
<gene>
    <name evidence="2" type="ORF">D0Y65_009854</name>
    <name evidence="1" type="ORF">glysoja_044311</name>
</gene>
<evidence type="ECO:0000313" key="3">
    <source>
        <dbReference type="Proteomes" id="UP000289340"/>
    </source>
</evidence>
<reference evidence="1" key="1">
    <citation type="submission" date="2014-07" db="EMBL/GenBank/DDBJ databases">
        <title>Identification of a novel salt tolerance gene in wild soybean by whole-genome sequencing.</title>
        <authorList>
            <person name="Lam H.-M."/>
            <person name="Qi X."/>
            <person name="Li M.-W."/>
            <person name="Liu X."/>
            <person name="Xie M."/>
            <person name="Ni M."/>
            <person name="Xu X."/>
        </authorList>
    </citation>
    <scope>NUCLEOTIDE SEQUENCE [LARGE SCALE GENOMIC DNA]</scope>
    <source>
        <tissue evidence="1">Root</tissue>
    </source>
</reference>
<keyword evidence="3" id="KW-1185">Reference proteome</keyword>
<dbReference type="Proteomes" id="UP000289340">
    <property type="component" value="Chromosome 4"/>
</dbReference>
<dbReference type="Proteomes" id="UP000053555">
    <property type="component" value="Unassembled WGS sequence"/>
</dbReference>
<proteinExistence type="predicted"/>
<dbReference type="EMBL" id="KN650473">
    <property type="protein sequence ID" value="KHN31830.1"/>
    <property type="molecule type" value="Genomic_DNA"/>
</dbReference>
<dbReference type="EMBL" id="QZWG01000004">
    <property type="protein sequence ID" value="RZC16723.1"/>
    <property type="molecule type" value="Genomic_DNA"/>
</dbReference>
<reference evidence="2 3" key="2">
    <citation type="submission" date="2018-09" db="EMBL/GenBank/DDBJ databases">
        <title>A high-quality reference genome of wild soybean provides a powerful tool to mine soybean genomes.</title>
        <authorList>
            <person name="Xie M."/>
            <person name="Chung C.Y.L."/>
            <person name="Li M.-W."/>
            <person name="Wong F.-L."/>
            <person name="Chan T.-F."/>
            <person name="Lam H.-M."/>
        </authorList>
    </citation>
    <scope>NUCLEOTIDE SEQUENCE [LARGE SCALE GENOMIC DNA]</scope>
    <source>
        <strain evidence="3">cv. W05</strain>
        <tissue evidence="2">Hypocotyl of etiolated seedlings</tissue>
    </source>
</reference>